<proteinExistence type="inferred from homology"/>
<evidence type="ECO:0000256" key="3">
    <source>
        <dbReference type="ARBA" id="ARBA00015716"/>
    </source>
</evidence>
<dbReference type="PANTHER" id="PTHR38099:SF1">
    <property type="entry name" value="LARGE RIBOSOMAL RNA SUBUNIT ACCUMULATION PROTEIN YCED"/>
    <property type="match status" value="1"/>
</dbReference>
<dbReference type="GO" id="GO:0005829">
    <property type="term" value="C:cytosol"/>
    <property type="evidence" value="ECO:0007669"/>
    <property type="project" value="TreeGrafter"/>
</dbReference>
<gene>
    <name evidence="6" type="ORF">EV696_101226</name>
</gene>
<accession>A0A4R6UZ23</accession>
<comment type="function">
    <text evidence="1">Plays a role in synthesis, processing and/or stability of 23S rRNA.</text>
</comment>
<evidence type="ECO:0000256" key="4">
    <source>
        <dbReference type="ARBA" id="ARBA00022517"/>
    </source>
</evidence>
<dbReference type="AlphaFoldDB" id="A0A4R6UZ23"/>
<dbReference type="InterPro" id="IPR039255">
    <property type="entry name" value="YceD_bac"/>
</dbReference>
<evidence type="ECO:0000313" key="6">
    <source>
        <dbReference type="EMBL" id="TDQ51253.1"/>
    </source>
</evidence>
<evidence type="ECO:0000256" key="2">
    <source>
        <dbReference type="ARBA" id="ARBA00010740"/>
    </source>
</evidence>
<dbReference type="Proteomes" id="UP000295375">
    <property type="component" value="Unassembled WGS sequence"/>
</dbReference>
<comment type="similarity">
    <text evidence="2">Belongs to the DUF177 domain family.</text>
</comment>
<comment type="caution">
    <text evidence="6">The sequence shown here is derived from an EMBL/GenBank/DDBJ whole genome shotgun (WGS) entry which is preliminary data.</text>
</comment>
<name>A0A4R6UZ23_9GAMM</name>
<evidence type="ECO:0000313" key="7">
    <source>
        <dbReference type="Proteomes" id="UP000295375"/>
    </source>
</evidence>
<dbReference type="InterPro" id="IPR003772">
    <property type="entry name" value="YceD"/>
</dbReference>
<sequence length="173" mass="19176">MREHRPPERIAPVKFASIQASFSGTLPVAHFERLKPLLASDSGVVQCQMRGELDEVKRPLLIAHVSADLQLLCQTCLTEMTFQIDHDFTLCVVPDEEQAEQITEYDAVIADDEELSVLPLFEDELILSLPVVAHHAPGECAVAESLLREDDEIEASEKPNPFSVLASLKKSSK</sequence>
<dbReference type="Pfam" id="PF02620">
    <property type="entry name" value="YceD"/>
    <property type="match status" value="1"/>
</dbReference>
<dbReference type="GO" id="GO:0042254">
    <property type="term" value="P:ribosome biogenesis"/>
    <property type="evidence" value="ECO:0007669"/>
    <property type="project" value="UniProtKB-KW"/>
</dbReference>
<protein>
    <recommendedName>
        <fullName evidence="3">Large ribosomal RNA subunit accumulation protein YceD</fullName>
    </recommendedName>
    <alternativeName>
        <fullName evidence="5">23S rRNA accumulation protein YceD</fullName>
    </alternativeName>
</protein>
<dbReference type="OrthoDB" id="9786771at2"/>
<keyword evidence="4" id="KW-0690">Ribosome biogenesis</keyword>
<evidence type="ECO:0000256" key="1">
    <source>
        <dbReference type="ARBA" id="ARBA00002868"/>
    </source>
</evidence>
<dbReference type="PANTHER" id="PTHR38099">
    <property type="entry name" value="LARGE RIBOSOMAL RNA SUBUNIT ACCUMULATION PROTEIN YCED"/>
    <property type="match status" value="1"/>
</dbReference>
<dbReference type="EMBL" id="SNYM01000001">
    <property type="protein sequence ID" value="TDQ51253.1"/>
    <property type="molecule type" value="Genomic_DNA"/>
</dbReference>
<reference evidence="6 7" key="1">
    <citation type="submission" date="2019-03" db="EMBL/GenBank/DDBJ databases">
        <title>Genomic Encyclopedia of Type Strains, Phase IV (KMG-IV): sequencing the most valuable type-strain genomes for metagenomic binning, comparative biology and taxonomic classification.</title>
        <authorList>
            <person name="Goeker M."/>
        </authorList>
    </citation>
    <scope>NUCLEOTIDE SEQUENCE [LARGE SCALE GENOMIC DNA]</scope>
    <source>
        <strain evidence="6 7">DSM 103792</strain>
    </source>
</reference>
<evidence type="ECO:0000256" key="5">
    <source>
        <dbReference type="ARBA" id="ARBA00031841"/>
    </source>
</evidence>
<keyword evidence="7" id="KW-1185">Reference proteome</keyword>
<organism evidence="6 7">
    <name type="scientific">Permianibacter aggregans</name>
    <dbReference type="NCBI Taxonomy" id="1510150"/>
    <lineage>
        <taxon>Bacteria</taxon>
        <taxon>Pseudomonadati</taxon>
        <taxon>Pseudomonadota</taxon>
        <taxon>Gammaproteobacteria</taxon>
        <taxon>Pseudomonadales</taxon>
        <taxon>Pseudomonadaceae</taxon>
        <taxon>Permianibacter</taxon>
    </lineage>
</organism>